<protein>
    <submittedName>
        <fullName evidence="1">Uncharacterized protein</fullName>
    </submittedName>
</protein>
<dbReference type="OrthoDB" id="9906463at2"/>
<evidence type="ECO:0000313" key="1">
    <source>
        <dbReference type="EMBL" id="PSR56259.1"/>
    </source>
</evidence>
<sequence length="79" mass="9298">MSAGLTDWIYQNLDPKSLDRNEILNHLIYLKEITEQETSLDRIVKYYFYKISLENRLVQLDKELPESIKILPGPKSTTL</sequence>
<accession>A0A2T2YL91</accession>
<gene>
    <name evidence="1" type="ORF">AHMF7605_23535</name>
</gene>
<dbReference type="AlphaFoldDB" id="A0A2T2YL91"/>
<keyword evidence="2" id="KW-1185">Reference proteome</keyword>
<dbReference type="Proteomes" id="UP000240357">
    <property type="component" value="Unassembled WGS sequence"/>
</dbReference>
<organism evidence="1 2">
    <name type="scientific">Adhaeribacter arboris</name>
    <dbReference type="NCBI Taxonomy" id="2072846"/>
    <lineage>
        <taxon>Bacteria</taxon>
        <taxon>Pseudomonadati</taxon>
        <taxon>Bacteroidota</taxon>
        <taxon>Cytophagia</taxon>
        <taxon>Cytophagales</taxon>
        <taxon>Hymenobacteraceae</taxon>
        <taxon>Adhaeribacter</taxon>
    </lineage>
</organism>
<evidence type="ECO:0000313" key="2">
    <source>
        <dbReference type="Proteomes" id="UP000240357"/>
    </source>
</evidence>
<name>A0A2T2YL91_9BACT</name>
<dbReference type="EMBL" id="PYFT01000001">
    <property type="protein sequence ID" value="PSR56259.1"/>
    <property type="molecule type" value="Genomic_DNA"/>
</dbReference>
<comment type="caution">
    <text evidence="1">The sequence shown here is derived from an EMBL/GenBank/DDBJ whole genome shotgun (WGS) entry which is preliminary data.</text>
</comment>
<reference evidence="1 2" key="1">
    <citation type="submission" date="2018-03" db="EMBL/GenBank/DDBJ databases">
        <title>Adhaeribacter sp. HMF7605 Genome sequencing and assembly.</title>
        <authorList>
            <person name="Kang H."/>
            <person name="Kang J."/>
            <person name="Cha I."/>
            <person name="Kim H."/>
            <person name="Joh K."/>
        </authorList>
    </citation>
    <scope>NUCLEOTIDE SEQUENCE [LARGE SCALE GENOMIC DNA]</scope>
    <source>
        <strain evidence="1 2">HMF7605</strain>
    </source>
</reference>
<proteinExistence type="predicted"/>
<dbReference type="RefSeq" id="WP_106932437.1">
    <property type="nucleotide sequence ID" value="NZ_PYFT01000001.1"/>
</dbReference>